<dbReference type="InterPro" id="IPR036374">
    <property type="entry name" value="OxRdtase_Mopterin-bd_sf"/>
</dbReference>
<gene>
    <name evidence="2" type="ORF">DRJ04_09955</name>
</gene>
<protein>
    <recommendedName>
        <fullName evidence="1">Oxidoreductase molybdopterin-binding domain-containing protein</fullName>
    </recommendedName>
</protein>
<dbReference type="EMBL" id="QMQA01000371">
    <property type="protein sequence ID" value="RLE09370.1"/>
    <property type="molecule type" value="Genomic_DNA"/>
</dbReference>
<evidence type="ECO:0000313" key="3">
    <source>
        <dbReference type="Proteomes" id="UP000280417"/>
    </source>
</evidence>
<dbReference type="Gene3D" id="3.90.420.10">
    <property type="entry name" value="Oxidoreductase, molybdopterin-binding domain"/>
    <property type="match status" value="1"/>
</dbReference>
<evidence type="ECO:0000313" key="2">
    <source>
        <dbReference type="EMBL" id="RLE09370.1"/>
    </source>
</evidence>
<dbReference type="Pfam" id="PF00174">
    <property type="entry name" value="Oxidored_molyb"/>
    <property type="match status" value="1"/>
</dbReference>
<dbReference type="SUPFAM" id="SSF56524">
    <property type="entry name" value="Oxidoreductase molybdopterin-binding domain"/>
    <property type="match status" value="1"/>
</dbReference>
<comment type="caution">
    <text evidence="2">The sequence shown here is derived from an EMBL/GenBank/DDBJ whole genome shotgun (WGS) entry which is preliminary data.</text>
</comment>
<name>A0A662D306_UNCAE</name>
<sequence>MIYSFVDIIDEFGAYSEPVYGYPLRLVVPKKYGMKWPKWIKEIEGVDFGYKGYGEKRGWSGYAGRDRPDKRFD</sequence>
<dbReference type="InterPro" id="IPR000572">
    <property type="entry name" value="OxRdtase_Mopterin-bd_dom"/>
</dbReference>
<proteinExistence type="predicted"/>
<dbReference type="AlphaFoldDB" id="A0A662D306"/>
<reference evidence="2 3" key="1">
    <citation type="submission" date="2018-06" db="EMBL/GenBank/DDBJ databases">
        <title>Extensive metabolic versatility and redundancy in microbially diverse, dynamic hydrothermal sediments.</title>
        <authorList>
            <person name="Dombrowski N."/>
            <person name="Teske A."/>
            <person name="Baker B.J."/>
        </authorList>
    </citation>
    <scope>NUCLEOTIDE SEQUENCE [LARGE SCALE GENOMIC DNA]</scope>
    <source>
        <strain evidence="2">B3_G15</strain>
    </source>
</reference>
<feature type="domain" description="Oxidoreductase molybdopterin-binding" evidence="1">
    <location>
        <begin position="18"/>
        <end position="51"/>
    </location>
</feature>
<accession>A0A662D306</accession>
<dbReference type="Proteomes" id="UP000280417">
    <property type="component" value="Unassembled WGS sequence"/>
</dbReference>
<evidence type="ECO:0000259" key="1">
    <source>
        <dbReference type="Pfam" id="PF00174"/>
    </source>
</evidence>
<organism evidence="2 3">
    <name type="scientific">Aerophobetes bacterium</name>
    <dbReference type="NCBI Taxonomy" id="2030807"/>
    <lineage>
        <taxon>Bacteria</taxon>
        <taxon>Candidatus Aerophobota</taxon>
    </lineage>
</organism>